<sequence length="163" mass="17575">SDQGEALAPWLAEEQEDKEPKSPSTEEEGDDHCVAIRKAPVPTSRSQQSIATPTLSRYQSAEAWEECDKGCVALKEATGASSQSEQGEALAPRPDEEQEDEEPKSPSTEEEGDDHCVAIRKAPAPMSRSQQSIATPTLSRRQVVSPPPEYQEATALVAITVSS</sequence>
<protein>
    <submittedName>
        <fullName evidence="2">Uncharacterized protein</fullName>
    </submittedName>
</protein>
<evidence type="ECO:0000313" key="3">
    <source>
        <dbReference type="Proteomes" id="UP000652761"/>
    </source>
</evidence>
<feature type="region of interest" description="Disordered" evidence="1">
    <location>
        <begin position="77"/>
        <end position="150"/>
    </location>
</feature>
<name>A0A843X3G9_COLES</name>
<feature type="compositionally biased region" description="Polar residues" evidence="1">
    <location>
        <begin position="127"/>
        <end position="142"/>
    </location>
</feature>
<keyword evidence="3" id="KW-1185">Reference proteome</keyword>
<feature type="compositionally biased region" description="Polar residues" evidence="1">
    <location>
        <begin position="43"/>
        <end position="59"/>
    </location>
</feature>
<accession>A0A843X3G9</accession>
<feature type="region of interest" description="Disordered" evidence="1">
    <location>
        <begin position="1"/>
        <end position="62"/>
    </location>
</feature>
<dbReference type="EMBL" id="NMUH01005044">
    <property type="protein sequence ID" value="MQM11644.1"/>
    <property type="molecule type" value="Genomic_DNA"/>
</dbReference>
<dbReference type="Proteomes" id="UP000652761">
    <property type="component" value="Unassembled WGS sequence"/>
</dbReference>
<comment type="caution">
    <text evidence="2">The sequence shown here is derived from an EMBL/GenBank/DDBJ whole genome shotgun (WGS) entry which is preliminary data.</text>
</comment>
<feature type="non-terminal residue" evidence="2">
    <location>
        <position position="1"/>
    </location>
</feature>
<gene>
    <name evidence="2" type="ORF">Taro_044553</name>
</gene>
<reference evidence="2" key="1">
    <citation type="submission" date="2017-07" db="EMBL/GenBank/DDBJ databases">
        <title>Taro Niue Genome Assembly and Annotation.</title>
        <authorList>
            <person name="Atibalentja N."/>
            <person name="Keating K."/>
            <person name="Fields C.J."/>
        </authorList>
    </citation>
    <scope>NUCLEOTIDE SEQUENCE</scope>
    <source>
        <strain evidence="2">Niue_2</strain>
        <tissue evidence="2">Leaf</tissue>
    </source>
</reference>
<feature type="non-terminal residue" evidence="2">
    <location>
        <position position="163"/>
    </location>
</feature>
<organism evidence="2 3">
    <name type="scientific">Colocasia esculenta</name>
    <name type="common">Wild taro</name>
    <name type="synonym">Arum esculentum</name>
    <dbReference type="NCBI Taxonomy" id="4460"/>
    <lineage>
        <taxon>Eukaryota</taxon>
        <taxon>Viridiplantae</taxon>
        <taxon>Streptophyta</taxon>
        <taxon>Embryophyta</taxon>
        <taxon>Tracheophyta</taxon>
        <taxon>Spermatophyta</taxon>
        <taxon>Magnoliopsida</taxon>
        <taxon>Liliopsida</taxon>
        <taxon>Araceae</taxon>
        <taxon>Aroideae</taxon>
        <taxon>Colocasieae</taxon>
        <taxon>Colocasia</taxon>
    </lineage>
</organism>
<dbReference type="AlphaFoldDB" id="A0A843X3G9"/>
<feature type="compositionally biased region" description="Acidic residues" evidence="1">
    <location>
        <begin position="96"/>
        <end position="113"/>
    </location>
</feature>
<evidence type="ECO:0000313" key="2">
    <source>
        <dbReference type="EMBL" id="MQM11644.1"/>
    </source>
</evidence>
<proteinExistence type="predicted"/>
<evidence type="ECO:0000256" key="1">
    <source>
        <dbReference type="SAM" id="MobiDB-lite"/>
    </source>
</evidence>